<dbReference type="RefSeq" id="WP_319831164.1">
    <property type="nucleotide sequence ID" value="NZ_CP138858.1"/>
</dbReference>
<evidence type="ECO:0000313" key="3">
    <source>
        <dbReference type="Proteomes" id="UP001324993"/>
    </source>
</evidence>
<dbReference type="NCBIfam" id="TIGR02385">
    <property type="entry name" value="RelE_StbE"/>
    <property type="match status" value="1"/>
</dbReference>
<keyword evidence="3" id="KW-1185">Reference proteome</keyword>
<protein>
    <submittedName>
        <fullName evidence="2">Type II toxin-antitoxin system YafQ family toxin</fullName>
    </submittedName>
</protein>
<evidence type="ECO:0000313" key="2">
    <source>
        <dbReference type="EMBL" id="WPJ94222.1"/>
    </source>
</evidence>
<reference evidence="2 3" key="1">
    <citation type="submission" date="2023-11" db="EMBL/GenBank/DDBJ databases">
        <title>Coraliomargarita sp. nov., isolated from marine algae.</title>
        <authorList>
            <person name="Lee J.K."/>
            <person name="Baek J.H."/>
            <person name="Kim J.M."/>
            <person name="Choi D.G."/>
            <person name="Jeon C.O."/>
        </authorList>
    </citation>
    <scope>NUCLEOTIDE SEQUENCE [LARGE SCALE GENOMIC DNA]</scope>
    <source>
        <strain evidence="2 3">J2-16</strain>
    </source>
</reference>
<gene>
    <name evidence="2" type="ORF">SH580_12335</name>
</gene>
<keyword evidence="1" id="KW-1277">Toxin-antitoxin system</keyword>
<dbReference type="Pfam" id="PF15738">
    <property type="entry name" value="YafQ_toxin"/>
    <property type="match status" value="1"/>
</dbReference>
<dbReference type="PANTHER" id="PTHR40588:SF1">
    <property type="entry name" value="MRNA INTERFERASE TOXIN YAFQ"/>
    <property type="match status" value="1"/>
</dbReference>
<dbReference type="Proteomes" id="UP001324993">
    <property type="component" value="Chromosome"/>
</dbReference>
<dbReference type="PIRSF" id="PIRSF006156">
    <property type="entry name" value="YafQ"/>
    <property type="match status" value="1"/>
</dbReference>
<dbReference type="EMBL" id="CP138858">
    <property type="protein sequence ID" value="WPJ94222.1"/>
    <property type="molecule type" value="Genomic_DNA"/>
</dbReference>
<organism evidence="2 3">
    <name type="scientific">Coraliomargarita algicola</name>
    <dbReference type="NCBI Taxonomy" id="3092156"/>
    <lineage>
        <taxon>Bacteria</taxon>
        <taxon>Pseudomonadati</taxon>
        <taxon>Verrucomicrobiota</taxon>
        <taxon>Opitutia</taxon>
        <taxon>Puniceicoccales</taxon>
        <taxon>Coraliomargaritaceae</taxon>
        <taxon>Coraliomargarita</taxon>
    </lineage>
</organism>
<evidence type="ECO:0000256" key="1">
    <source>
        <dbReference type="ARBA" id="ARBA00022649"/>
    </source>
</evidence>
<dbReference type="PANTHER" id="PTHR40588">
    <property type="entry name" value="MRNA INTERFERASE TOXIN YAFQ"/>
    <property type="match status" value="1"/>
</dbReference>
<dbReference type="InterPro" id="IPR035093">
    <property type="entry name" value="RelE/ParE_toxin_dom_sf"/>
</dbReference>
<sequence>MKPVIQTSQFKKDIKRLKKRGENLEKLGDVVRLLAADEPLEENYRDHALIGNWFGSRDCHIEPDWILIYRNEPESLFLERSGSHSDLFKN</sequence>
<proteinExistence type="predicted"/>
<name>A0ABZ0RH04_9BACT</name>
<dbReference type="InterPro" id="IPR004386">
    <property type="entry name" value="Toxin_YafQ-like"/>
</dbReference>
<dbReference type="InterPro" id="IPR007712">
    <property type="entry name" value="RelE/ParE_toxin"/>
</dbReference>
<dbReference type="Gene3D" id="3.30.2310.20">
    <property type="entry name" value="RelE-like"/>
    <property type="match status" value="1"/>
</dbReference>
<dbReference type="SUPFAM" id="SSF143011">
    <property type="entry name" value="RelE-like"/>
    <property type="match status" value="1"/>
</dbReference>
<accession>A0ABZ0RH04</accession>